<evidence type="ECO:0000313" key="4">
    <source>
        <dbReference type="Proteomes" id="UP000641853"/>
    </source>
</evidence>
<accession>A0A8H6R477</accession>
<dbReference type="Proteomes" id="UP000641853">
    <property type="component" value="Unassembled WGS sequence"/>
</dbReference>
<sequence>METLEDAIDLEHGSDRARKLVRLRIMLMNPGKGLQRTKIIERAIHLARDNTSHETQPDKWRLSEKVMNRLSLAISDYYVRIGSVAGLEQVVRDAQKASRTSSDSSDSHHLHLPRQICNLGLLLVNRYDRYGKMVFTQKVIDMLKAMGNSTGDDDLDETIKSSKLAVQTAAPACVASQLEALNSLLFRRYNKTHHLADLDKAISRAKEAVDKSSSQQASDLARRYSILSEQNFERYLITSNKDSRDKAIKYAQRAVTHTSADDLQRAHRLRQLGRQLYVRSVKRNRKGKQDLNNAMDYSLTALHLIECQNGLDGYSELLGSILGDRSDQLLEQYRRTHRKEELDMAIDHARRAVTENKASNQHVGQGLIRLVSLTFLRHRRRGSAGDLQEAIERAETATDFLCKHEEGDLPELSNIVLRIARQQERVNRWGSLREASGPGVGNGTLKNGPDLAKLLNRLSEALLHRYREKWRSRFLYGAILTARKAVRMQADDSPSLADMLHRLATMILMWIDSNEEHKGISVTDAILFAKQAVGTIRKNDPRRDDMVNTLCQALAKKFVFCGNIKFLESSIDYARDVFNEHARRESIPAALLQTLAMSLYRRYERTNNSENLRDALEYAQLATLHTSPGDRQLFRRHTLLSEIMFADYRRKEDSEVLKKVVAQTQKSIDMMLDIDNHIIQEIPPTLGEDLARCFSILCRQLITQYRLEPEGRGLQRMAVNAELAEDFLPVEDYLTILKIRYEATGRKRDLITAVYEASCQCSRGNRDETIRLASSLIKMAEILSAEYEEYRREEVRDEMLKLYIDAAKSRGSTPLSRLMACQHALRILKDRKDWKQASSLAQEAIKLLPILCSRYLTRDDQQLVLAQTAGLAADACSLMLKAKEHPEKALECLEEGRGIILGYLMDSRSDISELRSEDSSLADGLETLLTQATLPISSLDSPKQEKYALGQREKAERGLEERLKKIRKRKGFSRFLLSLSSKQMKEEARENPIIVVNVTDLRSDAFIVSRRMQMQITQVLLPPLHGPAFRQYRPSSLGRDGFRDPAPIPDGDHDKYAKFLSLLWNKCVRIVLSKLRFLQHRAGSAATPLPRVWWVGTGRAASFPFHAAGDYSSCLDENTAADWDIAFNYVISSYTPTIKALRYVRQRSDSGQKPPQNQKIGSDLVRVRPSLLAVTMEETPGMTKLPGVKDERLAILEILQGNCEVNSFPDQTPSRVLAHLKESSIVHFACHGCSDPVDPSQSYLALEFEDSGQAHDKNHQHGKLTLQQIAEARLDQAWLAYLSACSTAENRVFNLSDEVLHLASGFQAAGFSHVVASLWPSSDKLQHKGNPKLSHASRDGGPMIGPGTDMPALRAVLTGSAWNDSPAAGGLRRSRVSQPHRSPEHTQLPNFQDLSVVRPKTLLQQLVLHVDDNPQPLGPARGHRLLSWHSQTDLLSHLHGCIRDAMAMEEFLRGNGVRNVTKLTARSSRSCPPLWVEYALMDDLFGQFIEFCDSKYPIVTDPEPSEVAVQTVVIHVDYSNNDPPRQFAILAGDGPWTMYVRDEEDGAEVEIQRVQEGPKYAPPEVWPLAESARDRLENFYAIENVAMGASLSVENGAYAIQNGESGRFIHITQATHQPKIRNPRSVDARHTVVRVDHIRSDPYTIKIGSEDGATFLSLTDTSDRAETGTAMTGNRTSQWVVKDHGSAEFHNFWNLKNSHTHTYLDVGDGSNQLIGAHKRHDSPSQYWRFVPIDQANVDSSFQVQVDAQKQLRHEKGAQYPQVQPVTYPLPQPQPQPQPQYNTGGNLCGDPTCVRRPDAEVGRGNAAEVRIEGGRGHRLQIKWLVVTSTWRPKSNNLIVGRPETFFNQVVLPSQQSRQVRRPLIPPHLARYRAALRLRRSYRRRVVALLDGLRCRHHAHSRPHGGSRYGTCGFRSAGIRGCQHSLEDLGAAGVRGDEDGELEEEVVEVGGLEYEEAKEDLLLYFATAGGHADVVDLFD</sequence>
<feature type="compositionally biased region" description="Polar residues" evidence="1">
    <location>
        <begin position="1376"/>
        <end position="1391"/>
    </location>
</feature>
<organism evidence="3 4">
    <name type="scientific">Aspergillus felis</name>
    <dbReference type="NCBI Taxonomy" id="1287682"/>
    <lineage>
        <taxon>Eukaryota</taxon>
        <taxon>Fungi</taxon>
        <taxon>Dikarya</taxon>
        <taxon>Ascomycota</taxon>
        <taxon>Pezizomycotina</taxon>
        <taxon>Eurotiomycetes</taxon>
        <taxon>Eurotiomycetidae</taxon>
        <taxon>Eurotiales</taxon>
        <taxon>Aspergillaceae</taxon>
        <taxon>Aspergillus</taxon>
        <taxon>Aspergillus subgen. Fumigati</taxon>
    </lineage>
</organism>
<keyword evidence="4" id="KW-1185">Reference proteome</keyword>
<dbReference type="InterPro" id="IPR024983">
    <property type="entry name" value="CHAT_dom"/>
</dbReference>
<proteinExistence type="predicted"/>
<evidence type="ECO:0000256" key="1">
    <source>
        <dbReference type="SAM" id="MobiDB-lite"/>
    </source>
</evidence>
<dbReference type="SUPFAM" id="SSF50370">
    <property type="entry name" value="Ricin B-like lectins"/>
    <property type="match status" value="1"/>
</dbReference>
<gene>
    <name evidence="3" type="ORF">CNMCM7691_004828</name>
</gene>
<dbReference type="Pfam" id="PF12770">
    <property type="entry name" value="CHAT"/>
    <property type="match status" value="1"/>
</dbReference>
<name>A0A8H6R477_9EURO</name>
<dbReference type="EMBL" id="JACBAG010001662">
    <property type="protein sequence ID" value="KAF7184203.1"/>
    <property type="molecule type" value="Genomic_DNA"/>
</dbReference>
<dbReference type="InterPro" id="IPR035992">
    <property type="entry name" value="Ricin_B-like_lectins"/>
</dbReference>
<feature type="domain" description="CHAT" evidence="2">
    <location>
        <begin position="1060"/>
        <end position="1324"/>
    </location>
</feature>
<evidence type="ECO:0000313" key="3">
    <source>
        <dbReference type="EMBL" id="KAF7184203.1"/>
    </source>
</evidence>
<feature type="region of interest" description="Disordered" evidence="1">
    <location>
        <begin position="1325"/>
        <end position="1348"/>
    </location>
</feature>
<comment type="caution">
    <text evidence="3">The sequence shown here is derived from an EMBL/GenBank/DDBJ whole genome shotgun (WGS) entry which is preliminary data.</text>
</comment>
<feature type="region of interest" description="Disordered" evidence="1">
    <location>
        <begin position="1364"/>
        <end position="1391"/>
    </location>
</feature>
<dbReference type="Gene3D" id="2.80.10.50">
    <property type="match status" value="1"/>
</dbReference>
<protein>
    <recommendedName>
        <fullName evidence="2">CHAT domain-containing protein</fullName>
    </recommendedName>
</protein>
<evidence type="ECO:0000259" key="2">
    <source>
        <dbReference type="Pfam" id="PF12770"/>
    </source>
</evidence>
<reference evidence="3" key="1">
    <citation type="submission" date="2020-06" db="EMBL/GenBank/DDBJ databases">
        <title>Draft genome sequences of strains closely related to Aspergillus parafelis and Aspergillus hiratsukae.</title>
        <authorList>
            <person name="Dos Santos R.A.C."/>
            <person name="Rivero-Menendez O."/>
            <person name="Steenwyk J.L."/>
            <person name="Mead M.E."/>
            <person name="Goldman G.H."/>
            <person name="Alastruey-Izquierdo A."/>
            <person name="Rokas A."/>
        </authorList>
    </citation>
    <scope>NUCLEOTIDE SEQUENCE</scope>
    <source>
        <strain evidence="3">CNM-CM7691</strain>
    </source>
</reference>